<sequence>NMKLPLERQLFKLQNGMKQNSVELTRARRLALARMQKQQRELWRRSTLAHKNQPAKLHDSLSNDNIIFPLIIIFSSQNAIKRIVIFLNHS</sequence>
<gene>
    <name evidence="1" type="ORF">L9F63_008475</name>
</gene>
<feature type="non-terminal residue" evidence="1">
    <location>
        <position position="1"/>
    </location>
</feature>
<name>A0AAD7Z5Q9_DIPPU</name>
<dbReference type="EMBL" id="JASPKZ010010653">
    <property type="protein sequence ID" value="KAJ9574142.1"/>
    <property type="molecule type" value="Genomic_DNA"/>
</dbReference>
<organism evidence="1 2">
    <name type="scientific">Diploptera punctata</name>
    <name type="common">Pacific beetle cockroach</name>
    <dbReference type="NCBI Taxonomy" id="6984"/>
    <lineage>
        <taxon>Eukaryota</taxon>
        <taxon>Metazoa</taxon>
        <taxon>Ecdysozoa</taxon>
        <taxon>Arthropoda</taxon>
        <taxon>Hexapoda</taxon>
        <taxon>Insecta</taxon>
        <taxon>Pterygota</taxon>
        <taxon>Neoptera</taxon>
        <taxon>Polyneoptera</taxon>
        <taxon>Dictyoptera</taxon>
        <taxon>Blattodea</taxon>
        <taxon>Blaberoidea</taxon>
        <taxon>Blaberidae</taxon>
        <taxon>Diplopterinae</taxon>
        <taxon>Diploptera</taxon>
    </lineage>
</organism>
<proteinExistence type="predicted"/>
<evidence type="ECO:0000313" key="2">
    <source>
        <dbReference type="Proteomes" id="UP001233999"/>
    </source>
</evidence>
<keyword evidence="2" id="KW-1185">Reference proteome</keyword>
<feature type="non-terminal residue" evidence="1">
    <location>
        <position position="90"/>
    </location>
</feature>
<reference evidence="1" key="1">
    <citation type="journal article" date="2023" name="IScience">
        <title>Live-bearing cockroach genome reveals convergent evolutionary mechanisms linked to viviparity in insects and beyond.</title>
        <authorList>
            <person name="Fouks B."/>
            <person name="Harrison M.C."/>
            <person name="Mikhailova A.A."/>
            <person name="Marchal E."/>
            <person name="English S."/>
            <person name="Carruthers M."/>
            <person name="Jennings E.C."/>
            <person name="Chiamaka E.L."/>
            <person name="Frigard R.A."/>
            <person name="Pippel M."/>
            <person name="Attardo G.M."/>
            <person name="Benoit J.B."/>
            <person name="Bornberg-Bauer E."/>
            <person name="Tobe S.S."/>
        </authorList>
    </citation>
    <scope>NUCLEOTIDE SEQUENCE</scope>
    <source>
        <strain evidence="1">Stay&amp;Tobe</strain>
    </source>
</reference>
<evidence type="ECO:0000313" key="1">
    <source>
        <dbReference type="EMBL" id="KAJ9574142.1"/>
    </source>
</evidence>
<dbReference type="Proteomes" id="UP001233999">
    <property type="component" value="Unassembled WGS sequence"/>
</dbReference>
<comment type="caution">
    <text evidence="1">The sequence shown here is derived from an EMBL/GenBank/DDBJ whole genome shotgun (WGS) entry which is preliminary data.</text>
</comment>
<accession>A0AAD7Z5Q9</accession>
<dbReference type="AlphaFoldDB" id="A0AAD7Z5Q9"/>
<protein>
    <submittedName>
        <fullName evidence="1">Uncharacterized protein</fullName>
    </submittedName>
</protein>
<reference evidence="1" key="2">
    <citation type="submission" date="2023-05" db="EMBL/GenBank/DDBJ databases">
        <authorList>
            <person name="Fouks B."/>
        </authorList>
    </citation>
    <scope>NUCLEOTIDE SEQUENCE</scope>
    <source>
        <strain evidence="1">Stay&amp;Tobe</strain>
        <tissue evidence="1">Testes</tissue>
    </source>
</reference>